<dbReference type="EMBL" id="FXTP01000007">
    <property type="protein sequence ID" value="SMO65633.1"/>
    <property type="molecule type" value="Genomic_DNA"/>
</dbReference>
<dbReference type="AlphaFoldDB" id="A0A521D1Q8"/>
<evidence type="ECO:0000313" key="1">
    <source>
        <dbReference type="EMBL" id="SMO65633.1"/>
    </source>
</evidence>
<accession>A0A521D1Q8</accession>
<sequence length="234" mass="27288">MTKLDIHNFVDNATDNFNPVKLKMLLQDLDHYITRFYFDIRIRPSEMIWPVFEKINEDAGHEIYTNVLKNICGLPGAEEETFQDAALAYVQQYGYEAVIEFTDTIKNFEKVADEMYGNEFTNQYLNEISLTKFRTYLNDQLVEAEEEQLIENQPIGRQPVFDLQDTLNWFHELKGNPDYQHANGSPHYSNIDLELISRHKRKSGQKPSIDTIKVHRRKLGLMHTGTLSRGVKKG</sequence>
<evidence type="ECO:0000313" key="2">
    <source>
        <dbReference type="Proteomes" id="UP000317557"/>
    </source>
</evidence>
<dbReference type="Proteomes" id="UP000317557">
    <property type="component" value="Unassembled WGS sequence"/>
</dbReference>
<keyword evidence="2" id="KW-1185">Reference proteome</keyword>
<organism evidence="1 2">
    <name type="scientific">Gracilimonas mengyeensis</name>
    <dbReference type="NCBI Taxonomy" id="1302730"/>
    <lineage>
        <taxon>Bacteria</taxon>
        <taxon>Pseudomonadati</taxon>
        <taxon>Balneolota</taxon>
        <taxon>Balneolia</taxon>
        <taxon>Balneolales</taxon>
        <taxon>Balneolaceae</taxon>
        <taxon>Gracilimonas</taxon>
    </lineage>
</organism>
<dbReference type="RefSeq" id="WP_142454300.1">
    <property type="nucleotide sequence ID" value="NZ_FXTP01000007.1"/>
</dbReference>
<gene>
    <name evidence="1" type="ORF">SAMN06265219_10750</name>
</gene>
<protein>
    <submittedName>
        <fullName evidence="1">Uncharacterized protein</fullName>
    </submittedName>
</protein>
<reference evidence="1 2" key="1">
    <citation type="submission" date="2017-05" db="EMBL/GenBank/DDBJ databases">
        <authorList>
            <person name="Varghese N."/>
            <person name="Submissions S."/>
        </authorList>
    </citation>
    <scope>NUCLEOTIDE SEQUENCE [LARGE SCALE GENOMIC DNA]</scope>
    <source>
        <strain evidence="1 2">DSM 21985</strain>
    </source>
</reference>
<name>A0A521D1Q8_9BACT</name>
<proteinExistence type="predicted"/>